<protein>
    <recommendedName>
        <fullName evidence="3">CCHC-type domain-containing protein</fullName>
    </recommendedName>
</protein>
<sequence>MTVTEYTLKFEELCMFLKVCQGSPAAFEKWKCIKFEGGLREELLAHVGPMEIQNFVELFNKSQLTEECVKKLVATQTNHKNLLTRDFNRNLAPQGRNFKVTRQPDLGKQLQPTQPKLACTVCGKNHRGKPYLLKSGIFYNCGKPRHIAKKCIRRKPKFGSSGQQQPGRVFVLDAGNTTETDPHTRGSYIYSIDNELELEHIAQNFSFNTSKRQTFFRFNYSME</sequence>
<organism evidence="1 2">
    <name type="scientific">Arachis hypogaea</name>
    <name type="common">Peanut</name>
    <dbReference type="NCBI Taxonomy" id="3818"/>
    <lineage>
        <taxon>Eukaryota</taxon>
        <taxon>Viridiplantae</taxon>
        <taxon>Streptophyta</taxon>
        <taxon>Embryophyta</taxon>
        <taxon>Tracheophyta</taxon>
        <taxon>Spermatophyta</taxon>
        <taxon>Magnoliopsida</taxon>
        <taxon>eudicotyledons</taxon>
        <taxon>Gunneridae</taxon>
        <taxon>Pentapetalae</taxon>
        <taxon>rosids</taxon>
        <taxon>fabids</taxon>
        <taxon>Fabales</taxon>
        <taxon>Fabaceae</taxon>
        <taxon>Papilionoideae</taxon>
        <taxon>50 kb inversion clade</taxon>
        <taxon>dalbergioids sensu lato</taxon>
        <taxon>Dalbergieae</taxon>
        <taxon>Pterocarpus clade</taxon>
        <taxon>Arachis</taxon>
    </lineage>
</organism>
<evidence type="ECO:0000313" key="2">
    <source>
        <dbReference type="Proteomes" id="UP000289738"/>
    </source>
</evidence>
<proteinExistence type="predicted"/>
<evidence type="ECO:0000313" key="1">
    <source>
        <dbReference type="EMBL" id="RYQ95640.1"/>
    </source>
</evidence>
<keyword evidence="2" id="KW-1185">Reference proteome</keyword>
<dbReference type="EMBL" id="SDMP01000018">
    <property type="protein sequence ID" value="RYQ95640.1"/>
    <property type="molecule type" value="Genomic_DNA"/>
</dbReference>
<reference evidence="1 2" key="1">
    <citation type="submission" date="2019-01" db="EMBL/GenBank/DDBJ databases">
        <title>Sequencing of cultivated peanut Arachis hypogaea provides insights into genome evolution and oil improvement.</title>
        <authorList>
            <person name="Chen X."/>
        </authorList>
    </citation>
    <scope>NUCLEOTIDE SEQUENCE [LARGE SCALE GENOMIC DNA]</scope>
    <source>
        <strain evidence="2">cv. Fuhuasheng</strain>
        <tissue evidence="1">Leaves</tissue>
    </source>
</reference>
<comment type="caution">
    <text evidence="1">The sequence shown here is derived from an EMBL/GenBank/DDBJ whole genome shotgun (WGS) entry which is preliminary data.</text>
</comment>
<dbReference type="AlphaFoldDB" id="A0A444Y141"/>
<dbReference type="Proteomes" id="UP000289738">
    <property type="component" value="Chromosome B08"/>
</dbReference>
<accession>A0A444Y141</accession>
<gene>
    <name evidence="1" type="ORF">Ahy_B08g090982</name>
</gene>
<evidence type="ECO:0008006" key="3">
    <source>
        <dbReference type="Google" id="ProtNLM"/>
    </source>
</evidence>
<name>A0A444Y141_ARAHY</name>